<evidence type="ECO:0000313" key="4">
    <source>
        <dbReference type="EMBL" id="OVA08162.1"/>
    </source>
</evidence>
<feature type="repeat" description="PPR" evidence="2">
    <location>
        <begin position="382"/>
        <end position="416"/>
    </location>
</feature>
<name>A0A200QCL3_MACCD</name>
<feature type="repeat" description="PPR" evidence="2">
    <location>
        <begin position="108"/>
        <end position="142"/>
    </location>
</feature>
<dbReference type="FunFam" id="1.25.40.10:FF:000144">
    <property type="entry name" value="Pentatricopeptide repeat-containing protein, mitochondrial"/>
    <property type="match status" value="1"/>
</dbReference>
<feature type="repeat" description="PPR" evidence="2">
    <location>
        <begin position="518"/>
        <end position="552"/>
    </location>
</feature>
<dbReference type="InterPro" id="IPR046960">
    <property type="entry name" value="PPR_At4g14850-like_plant"/>
</dbReference>
<dbReference type="Proteomes" id="UP000195402">
    <property type="component" value="Unassembled WGS sequence"/>
</dbReference>
<dbReference type="NCBIfam" id="TIGR00756">
    <property type="entry name" value="PPR"/>
    <property type="match status" value="5"/>
</dbReference>
<dbReference type="GO" id="GO:0003723">
    <property type="term" value="F:RNA binding"/>
    <property type="evidence" value="ECO:0007669"/>
    <property type="project" value="InterPro"/>
</dbReference>
<proteinExistence type="predicted"/>
<feature type="repeat" description="PPR" evidence="2">
    <location>
        <begin position="244"/>
        <end position="274"/>
    </location>
</feature>
<evidence type="ECO:0000313" key="5">
    <source>
        <dbReference type="Proteomes" id="UP000195402"/>
    </source>
</evidence>
<dbReference type="Pfam" id="PF01535">
    <property type="entry name" value="PPR"/>
    <property type="match status" value="6"/>
</dbReference>
<dbReference type="GO" id="GO:0009451">
    <property type="term" value="P:RNA modification"/>
    <property type="evidence" value="ECO:0007669"/>
    <property type="project" value="InterPro"/>
</dbReference>
<dbReference type="Gene3D" id="1.25.40.10">
    <property type="entry name" value="Tetratricopeptide repeat domain"/>
    <property type="match status" value="4"/>
</dbReference>
<reference evidence="4 5" key="1">
    <citation type="journal article" date="2017" name="Mol. Plant">
        <title>The Genome of Medicinal Plant Macleaya cordata Provides New Insights into Benzylisoquinoline Alkaloids Metabolism.</title>
        <authorList>
            <person name="Liu X."/>
            <person name="Liu Y."/>
            <person name="Huang P."/>
            <person name="Ma Y."/>
            <person name="Qing Z."/>
            <person name="Tang Q."/>
            <person name="Cao H."/>
            <person name="Cheng P."/>
            <person name="Zheng Y."/>
            <person name="Yuan Z."/>
            <person name="Zhou Y."/>
            <person name="Liu J."/>
            <person name="Tang Z."/>
            <person name="Zhuo Y."/>
            <person name="Zhang Y."/>
            <person name="Yu L."/>
            <person name="Huang J."/>
            <person name="Yang P."/>
            <person name="Peng Q."/>
            <person name="Zhang J."/>
            <person name="Jiang W."/>
            <person name="Zhang Z."/>
            <person name="Lin K."/>
            <person name="Ro D.K."/>
            <person name="Chen X."/>
            <person name="Xiong X."/>
            <person name="Shang Y."/>
            <person name="Huang S."/>
            <person name="Zeng J."/>
        </authorList>
    </citation>
    <scope>NUCLEOTIDE SEQUENCE [LARGE SCALE GENOMIC DNA]</scope>
    <source>
        <strain evidence="5">cv. BLH2017</strain>
        <tissue evidence="4">Root</tissue>
    </source>
</reference>
<dbReference type="InterPro" id="IPR032867">
    <property type="entry name" value="DYW_dom"/>
</dbReference>
<dbReference type="FunFam" id="1.25.40.10:FF:000393">
    <property type="entry name" value="Pentatricopeptide repeat-containing protein At1g20230"/>
    <property type="match status" value="2"/>
</dbReference>
<dbReference type="OrthoDB" id="881013at2759"/>
<feature type="repeat" description="PPR" evidence="2">
    <location>
        <begin position="345"/>
        <end position="379"/>
    </location>
</feature>
<dbReference type="Pfam" id="PF14432">
    <property type="entry name" value="DYW_deaminase"/>
    <property type="match status" value="1"/>
</dbReference>
<feature type="repeat" description="PPR" evidence="2">
    <location>
        <begin position="483"/>
        <end position="517"/>
    </location>
</feature>
<dbReference type="FunCoup" id="A0A200QCL3">
    <property type="interactions" value="392"/>
</dbReference>
<dbReference type="FunFam" id="1.25.40.10:FF:000280">
    <property type="entry name" value="Pentatricopeptide repeat-containing protein"/>
    <property type="match status" value="1"/>
</dbReference>
<dbReference type="Pfam" id="PF20431">
    <property type="entry name" value="E_motif"/>
    <property type="match status" value="1"/>
</dbReference>
<evidence type="ECO:0000256" key="2">
    <source>
        <dbReference type="PROSITE-ProRule" id="PRU00708"/>
    </source>
</evidence>
<dbReference type="InterPro" id="IPR002885">
    <property type="entry name" value="PPR_rpt"/>
</dbReference>
<dbReference type="InterPro" id="IPR046848">
    <property type="entry name" value="E_motif"/>
</dbReference>
<protein>
    <submittedName>
        <fullName evidence="4">Pentatricopeptide repeat</fullName>
    </submittedName>
</protein>
<feature type="domain" description="DYW" evidence="3">
    <location>
        <begin position="698"/>
        <end position="790"/>
    </location>
</feature>
<dbReference type="PANTHER" id="PTHR47926">
    <property type="entry name" value="PENTATRICOPEPTIDE REPEAT-CONTAINING PROTEIN"/>
    <property type="match status" value="1"/>
</dbReference>
<dbReference type="OMA" id="RPDLCVW"/>
<dbReference type="InParanoid" id="A0A200QCL3"/>
<evidence type="ECO:0000256" key="1">
    <source>
        <dbReference type="ARBA" id="ARBA00022737"/>
    </source>
</evidence>
<dbReference type="InterPro" id="IPR011990">
    <property type="entry name" value="TPR-like_helical_dom_sf"/>
</dbReference>
<dbReference type="Pfam" id="PF13041">
    <property type="entry name" value="PPR_2"/>
    <property type="match status" value="3"/>
</dbReference>
<dbReference type="PANTHER" id="PTHR47926:SF389">
    <property type="entry name" value="PENTATRICOPEPTIDE PROTEIN-RELATED"/>
    <property type="match status" value="1"/>
</dbReference>
<keyword evidence="1" id="KW-0677">Repeat</keyword>
<keyword evidence="5" id="KW-1185">Reference proteome</keyword>
<organism evidence="4 5">
    <name type="scientific">Macleaya cordata</name>
    <name type="common">Five-seeded plume-poppy</name>
    <name type="synonym">Bocconia cordata</name>
    <dbReference type="NCBI Taxonomy" id="56857"/>
    <lineage>
        <taxon>Eukaryota</taxon>
        <taxon>Viridiplantae</taxon>
        <taxon>Streptophyta</taxon>
        <taxon>Embryophyta</taxon>
        <taxon>Tracheophyta</taxon>
        <taxon>Spermatophyta</taxon>
        <taxon>Magnoliopsida</taxon>
        <taxon>Ranunculales</taxon>
        <taxon>Papaveraceae</taxon>
        <taxon>Papaveroideae</taxon>
        <taxon>Macleaya</taxon>
    </lineage>
</organism>
<gene>
    <name evidence="4" type="ORF">BVC80_1721g21</name>
</gene>
<dbReference type="AlphaFoldDB" id="A0A200QCL3"/>
<dbReference type="EMBL" id="MVGT01002357">
    <property type="protein sequence ID" value="OVA08162.1"/>
    <property type="molecule type" value="Genomic_DNA"/>
</dbReference>
<evidence type="ECO:0000259" key="3">
    <source>
        <dbReference type="Pfam" id="PF14432"/>
    </source>
</evidence>
<comment type="caution">
    <text evidence="4">The sequence shown here is derived from an EMBL/GenBank/DDBJ whole genome shotgun (WGS) entry which is preliminary data.</text>
</comment>
<dbReference type="PROSITE" id="PS51375">
    <property type="entry name" value="PPR"/>
    <property type="match status" value="7"/>
</dbReference>
<accession>A0A200QCL3</accession>
<dbReference type="GO" id="GO:0008270">
    <property type="term" value="F:zinc ion binding"/>
    <property type="evidence" value="ECO:0007669"/>
    <property type="project" value="InterPro"/>
</dbReference>
<feature type="repeat" description="PPR" evidence="2">
    <location>
        <begin position="209"/>
        <end position="243"/>
    </location>
</feature>
<sequence>MLNGSLRLPSRHFFQSRFTSTLSLSHHRNQIDSHQFSYYVNPLDSFDIFLQQCTSHQQLKQIHTQIILTGTNQSGFLSARLISIYTRFGFLDHARKAFESIPIDCKSNLLLWNSILRANLSHGYPEETLKLYFQMQNQGVSPDGFTFPLVIRACSSMGNSELCKTVHSHVVVLGFQFHLHVGNELIGLYGKIGYMDYAMKVFDKMPQRSYISWNSMISGFAQNFDCDGAVKMFGWMESEGLEPNLVTWTSYLSAHKRCGRHEEVMGLFREMRVRKNGATAEAVSVVLSACADLDAFQMGKVIHGYVINGGFQDYMVVKNSLICVYGGHGNTKEARMLFSEIAIKNLVSWNAFISSFANAGLCDEAHEALLRLENSDTKMRPNVISYSAVIGGFSSKGRGNECLEVFRKMLHLRVCPNSITIISVLSLCAELVALGLGREIHGYSIRSLMDKNISVGNGLVNMYTKCGSLKEGRSVFDRMGAKDLISWNSMIEGYGKHGYGDDAVITFDEMVKSRLKPDHVTFVAVLFACSHAGLVTEGRRLFDQMISEFMLPPLMEHYSCMVDLLGRAGLLQEASELVKEMPFEPNECVWGALLNSCRMYKNTEVAEDTASQIFSLQSEITGSYMLLSNLYAACGRWEDSAKVRLSAKTKGLKKIPGQSWIEVKKKVYMFSAGNHGQLCLEEVYGLLEDWRLPMEAEGYIPDKSFVLQDVGEEEKKQILNGHSEKLAIVFGHANIPINFPLRVVKNLRVCGDCHNWTKIFSKLTKREVIVRDGRRFHHFKDGLCSCKDYW</sequence>